<accession>A0ACC3CVV7</accession>
<feature type="non-terminal residue" evidence="1">
    <location>
        <position position="186"/>
    </location>
</feature>
<protein>
    <submittedName>
        <fullName evidence="1">Uncharacterized protein</fullName>
    </submittedName>
</protein>
<comment type="caution">
    <text evidence="1">The sequence shown here is derived from an EMBL/GenBank/DDBJ whole genome shotgun (WGS) entry which is preliminary data.</text>
</comment>
<organism evidence="1 2">
    <name type="scientific">Coniosporium uncinatum</name>
    <dbReference type="NCBI Taxonomy" id="93489"/>
    <lineage>
        <taxon>Eukaryota</taxon>
        <taxon>Fungi</taxon>
        <taxon>Dikarya</taxon>
        <taxon>Ascomycota</taxon>
        <taxon>Pezizomycotina</taxon>
        <taxon>Dothideomycetes</taxon>
        <taxon>Dothideomycetes incertae sedis</taxon>
        <taxon>Coniosporium</taxon>
    </lineage>
</organism>
<sequence length="186" mass="19333">MTSLQIVDSQLPNLEGKTVIVTGRNSLDVPDGVKLTVSVGGGSGIGLAAVKTFCSKGAKTYILDLNEPDEGVPAGAEFIKTNAGSWADLSAAFKKAGKVDIAVANAGISENKNTFVDEFDEDGELKEPNGSWTLVDVNLKGVISFTKLAMSYMKRQGTGGSIVITSSATAYAPEHSLPVYSACKLG</sequence>
<gene>
    <name evidence="1" type="ORF">LTS18_014447</name>
</gene>
<proteinExistence type="predicted"/>
<keyword evidence="2" id="KW-1185">Reference proteome</keyword>
<dbReference type="EMBL" id="JAWDJW010010962">
    <property type="protein sequence ID" value="KAK3045153.1"/>
    <property type="molecule type" value="Genomic_DNA"/>
</dbReference>
<dbReference type="Proteomes" id="UP001186974">
    <property type="component" value="Unassembled WGS sequence"/>
</dbReference>
<name>A0ACC3CVV7_9PEZI</name>
<evidence type="ECO:0000313" key="2">
    <source>
        <dbReference type="Proteomes" id="UP001186974"/>
    </source>
</evidence>
<reference evidence="1" key="1">
    <citation type="submission" date="2024-09" db="EMBL/GenBank/DDBJ databases">
        <title>Black Yeasts Isolated from many extreme environments.</title>
        <authorList>
            <person name="Coleine C."/>
            <person name="Stajich J.E."/>
            <person name="Selbmann L."/>
        </authorList>
    </citation>
    <scope>NUCLEOTIDE SEQUENCE</scope>
    <source>
        <strain evidence="1">CCFEE 5737</strain>
    </source>
</reference>
<evidence type="ECO:0000313" key="1">
    <source>
        <dbReference type="EMBL" id="KAK3045153.1"/>
    </source>
</evidence>